<feature type="region of interest" description="Disordered" evidence="6">
    <location>
        <begin position="619"/>
        <end position="661"/>
    </location>
</feature>
<feature type="region of interest" description="Disordered" evidence="6">
    <location>
        <begin position="1"/>
        <end position="36"/>
    </location>
</feature>
<evidence type="ECO:0000256" key="4">
    <source>
        <dbReference type="PROSITE-ProRule" id="PRU00176"/>
    </source>
</evidence>
<evidence type="ECO:0000313" key="11">
    <source>
        <dbReference type="Proteomes" id="UP000834106"/>
    </source>
</evidence>
<reference evidence="10" key="1">
    <citation type="submission" date="2023-05" db="EMBL/GenBank/DDBJ databases">
        <authorList>
            <person name="Huff M."/>
        </authorList>
    </citation>
    <scope>NUCLEOTIDE SEQUENCE</scope>
</reference>
<feature type="short sequence motif" description="Bipartite nuclear localization signal" evidence="5">
    <location>
        <begin position="220"/>
        <end position="227"/>
    </location>
</feature>
<dbReference type="CDD" id="cd12320">
    <property type="entry name" value="RRM6_RBM19_RRM5_MRD1"/>
    <property type="match status" value="1"/>
</dbReference>
<feature type="domain" description="RRM" evidence="7">
    <location>
        <begin position="545"/>
        <end position="623"/>
    </location>
</feature>
<evidence type="ECO:0000256" key="2">
    <source>
        <dbReference type="ARBA" id="ARBA00022884"/>
    </source>
</evidence>
<evidence type="ECO:0000259" key="8">
    <source>
        <dbReference type="PROSITE" id="PS51666"/>
    </source>
</evidence>
<evidence type="ECO:0000256" key="1">
    <source>
        <dbReference type="ARBA" id="ARBA00004123"/>
    </source>
</evidence>
<dbReference type="FunFam" id="3.30.70.330:FF:000994">
    <property type="entry name" value="RNA-binding (RRM/RBD/RNP motifs) family protein"/>
    <property type="match status" value="1"/>
</dbReference>
<dbReference type="InterPro" id="IPR014978">
    <property type="entry name" value="Gln-Leu-Gln_QLQ"/>
</dbReference>
<accession>A0AAD1YKU4</accession>
<keyword evidence="3 5" id="KW-0539">Nucleus</keyword>
<dbReference type="Pfam" id="PF08879">
    <property type="entry name" value="WRC"/>
    <property type="match status" value="1"/>
</dbReference>
<dbReference type="PROSITE" id="PS51666">
    <property type="entry name" value="QLQ"/>
    <property type="match status" value="1"/>
</dbReference>
<dbReference type="SMART" id="SM00951">
    <property type="entry name" value="QLQ"/>
    <property type="match status" value="1"/>
</dbReference>
<dbReference type="Pfam" id="PF08880">
    <property type="entry name" value="QLQ"/>
    <property type="match status" value="1"/>
</dbReference>
<dbReference type="InterPro" id="IPR014977">
    <property type="entry name" value="WRC_dom"/>
</dbReference>
<gene>
    <name evidence="10" type="ORF">FPE_LOCUS358</name>
</gene>
<feature type="compositionally biased region" description="Polar residues" evidence="6">
    <location>
        <begin position="90"/>
        <end position="99"/>
    </location>
</feature>
<feature type="compositionally biased region" description="Basic and acidic residues" evidence="6">
    <location>
        <begin position="620"/>
        <end position="631"/>
    </location>
</feature>
<dbReference type="InterPro" id="IPR000504">
    <property type="entry name" value="RRM_dom"/>
</dbReference>
<feature type="compositionally biased region" description="Acidic residues" evidence="6">
    <location>
        <begin position="467"/>
        <end position="482"/>
    </location>
</feature>
<protein>
    <submittedName>
        <fullName evidence="10">Uncharacterized protein</fullName>
    </submittedName>
</protein>
<dbReference type="GO" id="GO:0099402">
    <property type="term" value="P:plant organ development"/>
    <property type="evidence" value="ECO:0007669"/>
    <property type="project" value="UniProtKB-ARBA"/>
</dbReference>
<evidence type="ECO:0000256" key="5">
    <source>
        <dbReference type="PROSITE-ProRule" id="PRU01002"/>
    </source>
</evidence>
<keyword evidence="11" id="KW-1185">Reference proteome</keyword>
<keyword evidence="2 4" id="KW-0694">RNA-binding</keyword>
<dbReference type="PROSITE" id="PS51667">
    <property type="entry name" value="WRC"/>
    <property type="match status" value="1"/>
</dbReference>
<name>A0AAD1YKU4_9LAMI</name>
<dbReference type="SUPFAM" id="SSF54928">
    <property type="entry name" value="RNA-binding domain, RBD"/>
    <property type="match status" value="2"/>
</dbReference>
<feature type="region of interest" description="Disordered" evidence="6">
    <location>
        <begin position="90"/>
        <end position="109"/>
    </location>
</feature>
<evidence type="ECO:0000256" key="6">
    <source>
        <dbReference type="SAM" id="MobiDB-lite"/>
    </source>
</evidence>
<evidence type="ECO:0000259" key="9">
    <source>
        <dbReference type="PROSITE" id="PS51667"/>
    </source>
</evidence>
<feature type="domain" description="QLQ" evidence="8">
    <location>
        <begin position="122"/>
        <end position="157"/>
    </location>
</feature>
<dbReference type="SMART" id="SM00360">
    <property type="entry name" value="RRM"/>
    <property type="match status" value="4"/>
</dbReference>
<dbReference type="InterPro" id="IPR035979">
    <property type="entry name" value="RBD_domain_sf"/>
</dbReference>
<feature type="domain" description="RRM" evidence="7">
    <location>
        <begin position="861"/>
        <end position="944"/>
    </location>
</feature>
<dbReference type="InterPro" id="IPR003954">
    <property type="entry name" value="RRM_euk-type"/>
</dbReference>
<dbReference type="GO" id="GO:0006355">
    <property type="term" value="P:regulation of DNA-templated transcription"/>
    <property type="evidence" value="ECO:0007669"/>
    <property type="project" value="InterPro"/>
</dbReference>
<comment type="subcellular location">
    <subcellularLocation>
        <location evidence="1 5">Nucleus</location>
    </subcellularLocation>
</comment>
<feature type="region of interest" description="Disordered" evidence="6">
    <location>
        <begin position="216"/>
        <end position="244"/>
    </location>
</feature>
<evidence type="ECO:0000313" key="10">
    <source>
        <dbReference type="EMBL" id="CAI9752927.1"/>
    </source>
</evidence>
<dbReference type="Pfam" id="PF00076">
    <property type="entry name" value="RRM_1"/>
    <property type="match status" value="4"/>
</dbReference>
<dbReference type="EMBL" id="OU503036">
    <property type="protein sequence ID" value="CAI9752927.1"/>
    <property type="molecule type" value="Genomic_DNA"/>
</dbReference>
<sequence>MDFGFLSHREASPNAAIPGSTEPKNDKANGSWNLKEKRSELAENSWRVTKMPRPFQVEIPSKKTENFIAFGRSNIWPSGGDDGQKMLSFSSSEPHCQNENYRRTRGGLNEGIRGPFARLKGPFTPSQWMELERQALIYKHIMANVPIPSNLLVPVWSPLNPYASSGSYSSNFLGWGPFHLGFSGSNDPEPGRCRRTDGKKWRCSRDAVPDQKYCERHINRGRHRSRKPVEGQTGHAVSGSTTSSVAPIASSSALVMSSSLSAMQHKPNSLQPNTVNLVNRFWNFIHWTCEFNQSTPSIPASELFGLLMHIAWKVGDPEIPRPWSRYSWNKQGSSLEEENIVAGSKSSKVAAAKGEIKNGKKDYGNGDPKFQEFLQVMQPRSKSKLWANDAPAAPSLQQSTEASNKKREVKGSHEKLDELNVEFEGTEVRNDIFSENQEAVKANSLVHNKVVSDMDYFRSRVKKEWSDFESNDDDAGDSDFENDSDRSGKTLNNNYCSSVEDTLKRDVPEGEAEDGCSEESSNKKFKSAVPSSSAKDEKERILETGHLVIRNLLYSTTEEELEEHFSKFGDISEVHLVVDKETKRFKGRAYVVYVLPESAARAMEKLNNSSFQGRLLHISSPKEKNPSDKQETNSFTQQRSKTFKQQRKEERKASEASGNTRGWNSLFMRTDTVVENVARKFGVSKSELLDREADDLAVRIALGETKVIAETKKALSNAGINVALLESASWKTDGLERSSRVILVKNLPYASSECELADMFRKFGNLDKVILPPTKTLALVIFVEPADAFSSFEGLHYKCYKGAPLFLELVPGYILSQTPIAIGDSNNNVIVGECDSKRILQKQQLEDKTDEDVDPDRIESRSLCVKNLSFKTSDEKLKRHFTEHVKEGRILSVRVNKHFKNGKNVSKGFGFIEFDSVDTAVKVCRDLQETKLDGHALVLQLCRAKKGEHQHKKVDSNKSSTKLIIKNVAFEATVKDLRQLFSPFGQVKSLRLPKRFGKHNGFAFVEYVTKQECQNALQALSNTHLYGRHLVLERAREGESLEELRTRTAAQFTDSTKLPKKRKHVTLLDGGNVKFELIAN</sequence>
<feature type="compositionally biased region" description="Polar residues" evidence="6">
    <location>
        <begin position="489"/>
        <end position="500"/>
    </location>
</feature>
<feature type="domain" description="RRM" evidence="7">
    <location>
        <begin position="961"/>
        <end position="1037"/>
    </location>
</feature>
<feature type="compositionally biased region" description="Basic and acidic residues" evidence="6">
    <location>
        <begin position="403"/>
        <end position="413"/>
    </location>
</feature>
<feature type="region of interest" description="Disordered" evidence="6">
    <location>
        <begin position="467"/>
        <end position="538"/>
    </location>
</feature>
<feature type="domain" description="WRC" evidence="9">
    <location>
        <begin position="187"/>
        <end position="231"/>
    </location>
</feature>
<dbReference type="Proteomes" id="UP000834106">
    <property type="component" value="Chromosome 1"/>
</dbReference>
<dbReference type="GO" id="GO:0003723">
    <property type="term" value="F:RNA binding"/>
    <property type="evidence" value="ECO:0007669"/>
    <property type="project" value="UniProtKB-UniRule"/>
</dbReference>
<dbReference type="AlphaFoldDB" id="A0AAD1YKU4"/>
<evidence type="ECO:0000259" key="7">
    <source>
        <dbReference type="PROSITE" id="PS50102"/>
    </source>
</evidence>
<organism evidence="10 11">
    <name type="scientific">Fraxinus pennsylvanica</name>
    <dbReference type="NCBI Taxonomy" id="56036"/>
    <lineage>
        <taxon>Eukaryota</taxon>
        <taxon>Viridiplantae</taxon>
        <taxon>Streptophyta</taxon>
        <taxon>Embryophyta</taxon>
        <taxon>Tracheophyta</taxon>
        <taxon>Spermatophyta</taxon>
        <taxon>Magnoliopsida</taxon>
        <taxon>eudicotyledons</taxon>
        <taxon>Gunneridae</taxon>
        <taxon>Pentapetalae</taxon>
        <taxon>asterids</taxon>
        <taxon>lamiids</taxon>
        <taxon>Lamiales</taxon>
        <taxon>Oleaceae</taxon>
        <taxon>Oleeae</taxon>
        <taxon>Fraxinus</taxon>
    </lineage>
</organism>
<dbReference type="Gene3D" id="3.30.70.330">
    <property type="match status" value="4"/>
</dbReference>
<feature type="region of interest" description="Disordered" evidence="6">
    <location>
        <begin position="387"/>
        <end position="413"/>
    </location>
</feature>
<feature type="domain" description="RRM" evidence="7">
    <location>
        <begin position="740"/>
        <end position="812"/>
    </location>
</feature>
<proteinExistence type="predicted"/>
<evidence type="ECO:0000256" key="3">
    <source>
        <dbReference type="ARBA" id="ARBA00023242"/>
    </source>
</evidence>
<dbReference type="SMART" id="SM00361">
    <property type="entry name" value="RRM_1"/>
    <property type="match status" value="2"/>
</dbReference>
<dbReference type="GO" id="GO:0005524">
    <property type="term" value="F:ATP binding"/>
    <property type="evidence" value="ECO:0007669"/>
    <property type="project" value="InterPro"/>
</dbReference>
<dbReference type="PANTHER" id="PTHR10352">
    <property type="entry name" value="EUKARYOTIC TRANSLATION INITIATION FACTOR 3 SUBUNIT G"/>
    <property type="match status" value="1"/>
</dbReference>
<dbReference type="GO" id="GO:0005634">
    <property type="term" value="C:nucleus"/>
    <property type="evidence" value="ECO:0007669"/>
    <property type="project" value="UniProtKB-SubCell"/>
</dbReference>
<dbReference type="PROSITE" id="PS50102">
    <property type="entry name" value="RRM"/>
    <property type="match status" value="4"/>
</dbReference>
<dbReference type="InterPro" id="IPR012677">
    <property type="entry name" value="Nucleotide-bd_a/b_plait_sf"/>
</dbReference>
<feature type="short sequence motif" description="Bipartite nuclear localization signal" evidence="5">
    <location>
        <begin position="192"/>
        <end position="202"/>
    </location>
</feature>